<reference evidence="2" key="1">
    <citation type="submission" date="2016-10" db="EMBL/GenBank/DDBJ databases">
        <authorList>
            <person name="Varghese N."/>
            <person name="Submissions S."/>
        </authorList>
    </citation>
    <scope>NUCLEOTIDE SEQUENCE [LARGE SCALE GENOMIC DNA]</scope>
    <source>
        <strain evidence="2">CGMCC 1.10121</strain>
    </source>
</reference>
<evidence type="ECO:0000313" key="2">
    <source>
        <dbReference type="Proteomes" id="UP000199126"/>
    </source>
</evidence>
<accession>A0A1H8VPA1</accession>
<keyword evidence="2" id="KW-1185">Reference proteome</keyword>
<organism evidence="1 2">
    <name type="scientific">Halogranum amylolyticum</name>
    <dbReference type="NCBI Taxonomy" id="660520"/>
    <lineage>
        <taxon>Archaea</taxon>
        <taxon>Methanobacteriati</taxon>
        <taxon>Methanobacteriota</taxon>
        <taxon>Stenosarchaea group</taxon>
        <taxon>Halobacteria</taxon>
        <taxon>Halobacteriales</taxon>
        <taxon>Haloferacaceae</taxon>
    </lineage>
</organism>
<dbReference type="AlphaFoldDB" id="A0A1H8VPA1"/>
<dbReference type="EMBL" id="FODV01000018">
    <property type="protein sequence ID" value="SEP17027.1"/>
    <property type="molecule type" value="Genomic_DNA"/>
</dbReference>
<proteinExistence type="predicted"/>
<name>A0A1H8VPA1_9EURY</name>
<protein>
    <submittedName>
        <fullName evidence="1">Uncharacterized protein</fullName>
    </submittedName>
</protein>
<gene>
    <name evidence="1" type="ORF">SAMN04487948_11839</name>
</gene>
<sequence length="78" mass="8679">MQPASTLIRLAQQVDVGDGYQVVPFRGEYYEVTPNQTDLCRTMIYPTPDLELPAPLLSVRPLDGPSMYPFCSMVSNAL</sequence>
<evidence type="ECO:0000313" key="1">
    <source>
        <dbReference type="EMBL" id="SEP17027.1"/>
    </source>
</evidence>
<dbReference type="Proteomes" id="UP000199126">
    <property type="component" value="Unassembled WGS sequence"/>
</dbReference>